<feature type="transmembrane region" description="Helical" evidence="2">
    <location>
        <begin position="40"/>
        <end position="59"/>
    </location>
</feature>
<accession>A0A7X5BV80</accession>
<reference evidence="4 5" key="1">
    <citation type="submission" date="2020-01" db="EMBL/GenBank/DDBJ databases">
        <title>Paenibacillus soybeanensis sp. nov. isolated from the nodules of soybean (Glycine max(L.) Merr).</title>
        <authorList>
            <person name="Wang H."/>
        </authorList>
    </citation>
    <scope>NUCLEOTIDE SEQUENCE [LARGE SCALE GENOMIC DNA]</scope>
    <source>
        <strain evidence="4 5">DSM 23054</strain>
    </source>
</reference>
<evidence type="ECO:0000259" key="3">
    <source>
        <dbReference type="Pfam" id="PF13559"/>
    </source>
</evidence>
<feature type="domain" description="Protein-glutamine gamma-glutamyltransferase-like C-terminal" evidence="3">
    <location>
        <begin position="358"/>
        <end position="424"/>
    </location>
</feature>
<dbReference type="EMBL" id="JAAAMU010000002">
    <property type="protein sequence ID" value="NBC68133.1"/>
    <property type="molecule type" value="Genomic_DNA"/>
</dbReference>
<keyword evidence="2" id="KW-1133">Transmembrane helix</keyword>
<sequence length="433" mass="47837">MNTQLRRIGGSLILGSLLELMLFFPIVLGAYVLKPPGTTELALVCLLLLAVYWIGYGLNAWFKFVHPFPKILLSLILAAACGIPLLGVTAGSIVLMAIAVFFVYRGSKLPGLPLGARLTSQDFIVGVFLYFVGSLVDAVNGTFDGYRALYLLAGMAALFISLYLTNRNMVGRETLSGAASPTVEPSVRRNNRIFVGIAIGVAVLISLAFQQQHLIGQAWHAFADWLTGLFSGGGGQQEPPPAQDMTPPTSMLPPAEESKKLPAWANYIMYGIVALFALVILFLIGRRLNRLPGWLDELRRKFAGLFQRDHAATARGYVDEVERIKKTERSLRQRFGRSKEDRLKWKDLTDNETRIRYLYRRWVGNAVKKGFPHQPHLTPREIQAELSAKGLETVPGAASDALLQQYQQVRYAGGKLSDEQVQALAVKLGQIKP</sequence>
<keyword evidence="5" id="KW-1185">Reference proteome</keyword>
<dbReference type="AlphaFoldDB" id="A0A7X5BV80"/>
<feature type="transmembrane region" description="Helical" evidence="2">
    <location>
        <begin position="267"/>
        <end position="285"/>
    </location>
</feature>
<evidence type="ECO:0000313" key="4">
    <source>
        <dbReference type="EMBL" id="NBC68133.1"/>
    </source>
</evidence>
<dbReference type="Proteomes" id="UP000558113">
    <property type="component" value="Unassembled WGS sequence"/>
</dbReference>
<dbReference type="RefSeq" id="WP_161694635.1">
    <property type="nucleotide sequence ID" value="NZ_JAAAMU010000002.1"/>
</dbReference>
<feature type="transmembrane region" description="Helical" evidence="2">
    <location>
        <begin position="12"/>
        <end position="33"/>
    </location>
</feature>
<feature type="transmembrane region" description="Helical" evidence="2">
    <location>
        <begin position="193"/>
        <end position="209"/>
    </location>
</feature>
<gene>
    <name evidence="4" type="ORF">GT003_03875</name>
</gene>
<feature type="region of interest" description="Disordered" evidence="1">
    <location>
        <begin position="234"/>
        <end position="254"/>
    </location>
</feature>
<dbReference type="OrthoDB" id="2663086at2"/>
<dbReference type="Pfam" id="PF13559">
    <property type="entry name" value="DUF4129"/>
    <property type="match status" value="1"/>
</dbReference>
<evidence type="ECO:0000313" key="5">
    <source>
        <dbReference type="Proteomes" id="UP000558113"/>
    </source>
</evidence>
<feature type="transmembrane region" description="Helical" evidence="2">
    <location>
        <begin position="71"/>
        <end position="104"/>
    </location>
</feature>
<organism evidence="4 5">
    <name type="scientific">Paenibacillus sacheonensis</name>
    <dbReference type="NCBI Taxonomy" id="742054"/>
    <lineage>
        <taxon>Bacteria</taxon>
        <taxon>Bacillati</taxon>
        <taxon>Bacillota</taxon>
        <taxon>Bacilli</taxon>
        <taxon>Bacillales</taxon>
        <taxon>Paenibacillaceae</taxon>
        <taxon>Paenibacillus</taxon>
    </lineage>
</organism>
<dbReference type="InterPro" id="IPR025403">
    <property type="entry name" value="TgpA-like_C"/>
</dbReference>
<name>A0A7X5BV80_9BACL</name>
<feature type="transmembrane region" description="Helical" evidence="2">
    <location>
        <begin position="148"/>
        <end position="165"/>
    </location>
</feature>
<evidence type="ECO:0000256" key="1">
    <source>
        <dbReference type="SAM" id="MobiDB-lite"/>
    </source>
</evidence>
<keyword evidence="2" id="KW-0812">Transmembrane</keyword>
<comment type="caution">
    <text evidence="4">The sequence shown here is derived from an EMBL/GenBank/DDBJ whole genome shotgun (WGS) entry which is preliminary data.</text>
</comment>
<protein>
    <submittedName>
        <fullName evidence="4">DUF4129 domain-containing protein</fullName>
    </submittedName>
</protein>
<proteinExistence type="predicted"/>
<evidence type="ECO:0000256" key="2">
    <source>
        <dbReference type="SAM" id="Phobius"/>
    </source>
</evidence>
<keyword evidence="2" id="KW-0472">Membrane</keyword>
<feature type="transmembrane region" description="Helical" evidence="2">
    <location>
        <begin position="116"/>
        <end position="136"/>
    </location>
</feature>